<dbReference type="Proteomes" id="UP001054889">
    <property type="component" value="Unassembled WGS sequence"/>
</dbReference>
<dbReference type="Pfam" id="PF02362">
    <property type="entry name" value="B3"/>
    <property type="match status" value="2"/>
</dbReference>
<dbReference type="InterPro" id="IPR015300">
    <property type="entry name" value="DNA-bd_pseudobarrel_sf"/>
</dbReference>
<feature type="domain" description="TF-B3" evidence="7">
    <location>
        <begin position="281"/>
        <end position="338"/>
    </location>
</feature>
<evidence type="ECO:0000256" key="3">
    <source>
        <dbReference type="ARBA" id="ARBA00023125"/>
    </source>
</evidence>
<feature type="compositionally biased region" description="Polar residues" evidence="6">
    <location>
        <begin position="163"/>
        <end position="177"/>
    </location>
</feature>
<protein>
    <recommendedName>
        <fullName evidence="7">TF-B3 domain-containing protein</fullName>
    </recommendedName>
</protein>
<keyword evidence="2" id="KW-0805">Transcription regulation</keyword>
<comment type="caution">
    <text evidence="8">The sequence shown here is derived from an EMBL/GenBank/DDBJ whole genome shotgun (WGS) entry which is preliminary data.</text>
</comment>
<evidence type="ECO:0000313" key="9">
    <source>
        <dbReference type="Proteomes" id="UP001054889"/>
    </source>
</evidence>
<feature type="region of interest" description="Disordered" evidence="6">
    <location>
        <begin position="388"/>
        <end position="416"/>
    </location>
</feature>
<keyword evidence="3" id="KW-0238">DNA-binding</keyword>
<organism evidence="8 9">
    <name type="scientific">Eleusine coracana subsp. coracana</name>
    <dbReference type="NCBI Taxonomy" id="191504"/>
    <lineage>
        <taxon>Eukaryota</taxon>
        <taxon>Viridiplantae</taxon>
        <taxon>Streptophyta</taxon>
        <taxon>Embryophyta</taxon>
        <taxon>Tracheophyta</taxon>
        <taxon>Spermatophyta</taxon>
        <taxon>Magnoliopsida</taxon>
        <taxon>Liliopsida</taxon>
        <taxon>Poales</taxon>
        <taxon>Poaceae</taxon>
        <taxon>PACMAD clade</taxon>
        <taxon>Chloridoideae</taxon>
        <taxon>Cynodonteae</taxon>
        <taxon>Eleusininae</taxon>
        <taxon>Eleusine</taxon>
    </lineage>
</organism>
<proteinExistence type="predicted"/>
<reference evidence="8" key="1">
    <citation type="journal article" date="2018" name="DNA Res.">
        <title>Multiple hybrid de novo genome assembly of finger millet, an orphan allotetraploid crop.</title>
        <authorList>
            <person name="Hatakeyama M."/>
            <person name="Aluri S."/>
            <person name="Balachadran M.T."/>
            <person name="Sivarajan S.R."/>
            <person name="Patrignani A."/>
            <person name="Gruter S."/>
            <person name="Poveda L."/>
            <person name="Shimizu-Inatsugi R."/>
            <person name="Baeten J."/>
            <person name="Francoijs K.J."/>
            <person name="Nataraja K.N."/>
            <person name="Reddy Y.A.N."/>
            <person name="Phadnis S."/>
            <person name="Ravikumar R.L."/>
            <person name="Schlapbach R."/>
            <person name="Sreeman S.M."/>
            <person name="Shimizu K.K."/>
        </authorList>
    </citation>
    <scope>NUCLEOTIDE SEQUENCE</scope>
</reference>
<dbReference type="SUPFAM" id="SSF101936">
    <property type="entry name" value="DNA-binding pseudobarrel domain"/>
    <property type="match status" value="2"/>
</dbReference>
<evidence type="ECO:0000256" key="4">
    <source>
        <dbReference type="ARBA" id="ARBA00023163"/>
    </source>
</evidence>
<keyword evidence="9" id="KW-1185">Reference proteome</keyword>
<evidence type="ECO:0000256" key="5">
    <source>
        <dbReference type="ARBA" id="ARBA00023242"/>
    </source>
</evidence>
<keyword evidence="4" id="KW-0804">Transcription</keyword>
<dbReference type="PANTHER" id="PTHR31391:SF167">
    <property type="entry name" value="TF-B3 DOMAIN-CONTAINING PROTEIN"/>
    <property type="match status" value="1"/>
</dbReference>
<feature type="region of interest" description="Disordered" evidence="6">
    <location>
        <begin position="154"/>
        <end position="227"/>
    </location>
</feature>
<comment type="subcellular location">
    <subcellularLocation>
        <location evidence="1">Nucleus</location>
    </subcellularLocation>
</comment>
<dbReference type="CDD" id="cd10017">
    <property type="entry name" value="B3_DNA"/>
    <property type="match status" value="2"/>
</dbReference>
<dbReference type="InterPro" id="IPR003340">
    <property type="entry name" value="B3_DNA-bd"/>
</dbReference>
<evidence type="ECO:0000256" key="6">
    <source>
        <dbReference type="SAM" id="MobiDB-lite"/>
    </source>
</evidence>
<name>A0AAV5ENA7_ELECO</name>
<dbReference type="SMART" id="SM01019">
    <property type="entry name" value="B3"/>
    <property type="match status" value="2"/>
</dbReference>
<dbReference type="AlphaFoldDB" id="A0AAV5ENA7"/>
<reference evidence="8" key="2">
    <citation type="submission" date="2021-12" db="EMBL/GenBank/DDBJ databases">
        <title>Resequencing data analysis of finger millet.</title>
        <authorList>
            <person name="Hatakeyama M."/>
            <person name="Aluri S."/>
            <person name="Balachadran M.T."/>
            <person name="Sivarajan S.R."/>
            <person name="Poveda L."/>
            <person name="Shimizu-Inatsugi R."/>
            <person name="Schlapbach R."/>
            <person name="Sreeman S.M."/>
            <person name="Shimizu K.K."/>
        </authorList>
    </citation>
    <scope>NUCLEOTIDE SEQUENCE</scope>
</reference>
<dbReference type="PROSITE" id="PS50863">
    <property type="entry name" value="B3"/>
    <property type="match status" value="2"/>
</dbReference>
<feature type="compositionally biased region" description="Low complexity" evidence="6">
    <location>
        <begin position="201"/>
        <end position="217"/>
    </location>
</feature>
<dbReference type="GO" id="GO:0003677">
    <property type="term" value="F:DNA binding"/>
    <property type="evidence" value="ECO:0007669"/>
    <property type="project" value="UniProtKB-KW"/>
</dbReference>
<sequence>MAEWWSEAGKKCSIGGGSMQERRSGGVESLRMPRRSFGGHRLARGGSAAAATRSLSARQWRIVPNTFLKHFTGELLGSIKLESPSRCLYDVQVVHRYSKMVLGHGWEAFLDAHHIKENDSLLFRHFEECCFEVSIFDSDGCEKMFPCTGIKNTPSARERSVDISGSSQHETTESSGSERFVRCEKGSSRQHGKTSRMAATSSSSDVSGKGISSGSESSESDDLETPAETNYVISRRSCLSEPEKERVITFIQEIQPEVTVFVAIMQKSHVQPPAAFMMPGSSKKWHPKFFKRKDRSVYMLRGKWLDFVRDNHVQEGDICLLYPTKDAIKFTYTIHLLHATGTYSRGGTGFRRIGRYPGEHACLESGMHANSDEYLGNEDSERQVFARSKKCHPSQSGQSVRKVVGSSSSEDSGEYFPSENKSFQIAQGADYVLSHGSSLSEAQKERVLVLMQEIKPEIAVFVAIMRKSNVQPPSSCLTVVVGLLLISRRRKLVGLGKCLALLGNIAAAASNAPQARERITWSIWNRVEPSVPRLEPFLFFTDLSVCCRVFT</sequence>
<gene>
    <name evidence="8" type="primary">gb11767</name>
    <name evidence="8" type="ORF">PR202_gb11767</name>
</gene>
<dbReference type="InterPro" id="IPR044837">
    <property type="entry name" value="REM16-like"/>
</dbReference>
<feature type="region of interest" description="Disordered" evidence="6">
    <location>
        <begin position="1"/>
        <end position="30"/>
    </location>
</feature>
<evidence type="ECO:0000256" key="2">
    <source>
        <dbReference type="ARBA" id="ARBA00023015"/>
    </source>
</evidence>
<feature type="domain" description="TF-B3" evidence="7">
    <location>
        <begin position="46"/>
        <end position="139"/>
    </location>
</feature>
<dbReference type="PANTHER" id="PTHR31391">
    <property type="entry name" value="B3 DOMAIN-CONTAINING PROTEIN OS11G0197600-RELATED"/>
    <property type="match status" value="1"/>
</dbReference>
<accession>A0AAV5ENA7</accession>
<evidence type="ECO:0000259" key="7">
    <source>
        <dbReference type="PROSITE" id="PS50863"/>
    </source>
</evidence>
<keyword evidence="5" id="KW-0539">Nucleus</keyword>
<dbReference type="EMBL" id="BQKI01000076">
    <property type="protein sequence ID" value="GJN24056.1"/>
    <property type="molecule type" value="Genomic_DNA"/>
</dbReference>
<dbReference type="Gene3D" id="2.40.330.10">
    <property type="entry name" value="DNA-binding pseudobarrel domain"/>
    <property type="match status" value="2"/>
</dbReference>
<evidence type="ECO:0000313" key="8">
    <source>
        <dbReference type="EMBL" id="GJN24056.1"/>
    </source>
</evidence>
<dbReference type="GO" id="GO:0005634">
    <property type="term" value="C:nucleus"/>
    <property type="evidence" value="ECO:0007669"/>
    <property type="project" value="UniProtKB-SubCell"/>
</dbReference>
<evidence type="ECO:0000256" key="1">
    <source>
        <dbReference type="ARBA" id="ARBA00004123"/>
    </source>
</evidence>